<dbReference type="InterPro" id="IPR050108">
    <property type="entry name" value="CDK"/>
</dbReference>
<name>A0A9W4X8N1_9ASCO</name>
<dbReference type="InterPro" id="IPR011009">
    <property type="entry name" value="Kinase-like_dom_sf"/>
</dbReference>
<dbReference type="SMART" id="SM00220">
    <property type="entry name" value="S_TKc"/>
    <property type="match status" value="1"/>
</dbReference>
<reference evidence="5" key="1">
    <citation type="submission" date="2022-12" db="EMBL/GenBank/DDBJ databases">
        <authorList>
            <person name="Brejova B."/>
        </authorList>
    </citation>
    <scope>NUCLEOTIDE SEQUENCE</scope>
</reference>
<evidence type="ECO:0000256" key="3">
    <source>
        <dbReference type="ARBA" id="ARBA00022840"/>
    </source>
</evidence>
<dbReference type="PROSITE" id="PS00108">
    <property type="entry name" value="PROTEIN_KINASE_ST"/>
    <property type="match status" value="1"/>
</dbReference>
<keyword evidence="6" id="KW-1185">Reference proteome</keyword>
<dbReference type="GO" id="GO:0005634">
    <property type="term" value="C:nucleus"/>
    <property type="evidence" value="ECO:0007669"/>
    <property type="project" value="TreeGrafter"/>
</dbReference>
<dbReference type="EMBL" id="CANTUO010000001">
    <property type="protein sequence ID" value="CAI5756436.1"/>
    <property type="molecule type" value="Genomic_DNA"/>
</dbReference>
<accession>A0A9W4X8N1</accession>
<comment type="similarity">
    <text evidence="1">Belongs to the protein kinase superfamily. CMGC Ser/Thr protein kinase family. CDC2/CDKX subfamily.</text>
</comment>
<dbReference type="InterPro" id="IPR008271">
    <property type="entry name" value="Ser/Thr_kinase_AS"/>
</dbReference>
<dbReference type="GO" id="GO:0005524">
    <property type="term" value="F:ATP binding"/>
    <property type="evidence" value="ECO:0007669"/>
    <property type="project" value="UniProtKB-KW"/>
</dbReference>
<dbReference type="OrthoDB" id="413582at2759"/>
<comment type="caution">
    <text evidence="5">The sequence shown here is derived from an EMBL/GenBank/DDBJ whole genome shotgun (WGS) entry which is preliminary data.</text>
</comment>
<dbReference type="PANTHER" id="PTHR24056">
    <property type="entry name" value="CELL DIVISION PROTEIN KINASE"/>
    <property type="match status" value="1"/>
</dbReference>
<proteinExistence type="inferred from homology"/>
<dbReference type="Proteomes" id="UP001152885">
    <property type="component" value="Unassembled WGS sequence"/>
</dbReference>
<evidence type="ECO:0000256" key="1">
    <source>
        <dbReference type="ARBA" id="ARBA00006485"/>
    </source>
</evidence>
<evidence type="ECO:0000256" key="2">
    <source>
        <dbReference type="ARBA" id="ARBA00022741"/>
    </source>
</evidence>
<sequence>MYINKSLIYNSSISNIYKAEDDENNQLVCLKVVSLDFKIPPHSIINEIKALKSLNHPNILQYINHYTIGDDMYLVSPLYKYNLTQLIQKKYSKSTLNINLDSNFTLKNLISEEDIISFLKSMSSALAHIHQSGIIHRDIKPENIFFNEDLTQPVIGDFGICYHESDPSIDEPLNMKYIDVCSSIFQPPELLLGITDYSFEIDIWSLAIIVTVLFSKNLKSVLIINDPELSNDSQISALPLLHSIFKSLGTPTTQDSNSELFWPELIEKTHFKDFNLTVYPRLSYDDILPKCKNEKLKEIFSKMIKYDRFNRISALELHEELETL</sequence>
<evidence type="ECO:0000313" key="6">
    <source>
        <dbReference type="Proteomes" id="UP001152885"/>
    </source>
</evidence>
<dbReference type="InterPro" id="IPR000719">
    <property type="entry name" value="Prot_kinase_dom"/>
</dbReference>
<organism evidence="5 6">
    <name type="scientific">Candida verbasci</name>
    <dbReference type="NCBI Taxonomy" id="1227364"/>
    <lineage>
        <taxon>Eukaryota</taxon>
        <taxon>Fungi</taxon>
        <taxon>Dikarya</taxon>
        <taxon>Ascomycota</taxon>
        <taxon>Saccharomycotina</taxon>
        <taxon>Pichiomycetes</taxon>
        <taxon>Debaryomycetaceae</taxon>
        <taxon>Candida/Lodderomyces clade</taxon>
        <taxon>Candida</taxon>
    </lineage>
</organism>
<gene>
    <name evidence="5" type="ORF">CANVERA_P0952</name>
</gene>
<dbReference type="Gene3D" id="1.10.510.10">
    <property type="entry name" value="Transferase(Phosphotransferase) domain 1"/>
    <property type="match status" value="1"/>
</dbReference>
<evidence type="ECO:0000313" key="5">
    <source>
        <dbReference type="EMBL" id="CAI5756436.1"/>
    </source>
</evidence>
<dbReference type="Gene3D" id="3.30.200.20">
    <property type="entry name" value="Phosphorylase Kinase, domain 1"/>
    <property type="match status" value="1"/>
</dbReference>
<dbReference type="GO" id="GO:0004674">
    <property type="term" value="F:protein serine/threonine kinase activity"/>
    <property type="evidence" value="ECO:0007669"/>
    <property type="project" value="TreeGrafter"/>
</dbReference>
<evidence type="ECO:0000259" key="4">
    <source>
        <dbReference type="PROSITE" id="PS50011"/>
    </source>
</evidence>
<feature type="domain" description="Protein kinase" evidence="4">
    <location>
        <begin position="2"/>
        <end position="321"/>
    </location>
</feature>
<keyword evidence="2" id="KW-0547">Nucleotide-binding</keyword>
<dbReference type="PROSITE" id="PS50011">
    <property type="entry name" value="PROTEIN_KINASE_DOM"/>
    <property type="match status" value="1"/>
</dbReference>
<dbReference type="Pfam" id="PF00069">
    <property type="entry name" value="Pkinase"/>
    <property type="match status" value="1"/>
</dbReference>
<dbReference type="AlphaFoldDB" id="A0A9W4X8N1"/>
<dbReference type="SUPFAM" id="SSF56112">
    <property type="entry name" value="Protein kinase-like (PK-like)"/>
    <property type="match status" value="1"/>
</dbReference>
<dbReference type="CDD" id="cd00180">
    <property type="entry name" value="PKc"/>
    <property type="match status" value="1"/>
</dbReference>
<protein>
    <recommendedName>
        <fullName evidence="4">Protein kinase domain-containing protein</fullName>
    </recommendedName>
</protein>
<keyword evidence="3" id="KW-0067">ATP-binding</keyword>